<dbReference type="Proteomes" id="UP000791080">
    <property type="component" value="Unassembled WGS sequence"/>
</dbReference>
<comment type="caution">
    <text evidence="1">The sequence shown here is derived from an EMBL/GenBank/DDBJ whole genome shotgun (WGS) entry which is preliminary data.</text>
</comment>
<organism evidence="1 2">
    <name type="scientific">Actinoalloteichus caeruleus DSM 43889</name>
    <dbReference type="NCBI Taxonomy" id="1120930"/>
    <lineage>
        <taxon>Bacteria</taxon>
        <taxon>Bacillati</taxon>
        <taxon>Actinomycetota</taxon>
        <taxon>Actinomycetes</taxon>
        <taxon>Pseudonocardiales</taxon>
        <taxon>Pseudonocardiaceae</taxon>
        <taxon>Actinoalloteichus</taxon>
        <taxon>Actinoalloteichus cyanogriseus</taxon>
    </lineage>
</organism>
<gene>
    <name evidence="1" type="ORF">G443_000204</name>
</gene>
<sequence length="77" mass="8186">MHLRWHHGCASSWMTVGLACEQVNATRGELHTLNLRSTLVGVLGGRNSRGTMITRLTEQASFSGIDPAVAALAVRGG</sequence>
<keyword evidence="2" id="KW-1185">Reference proteome</keyword>
<name>A0ABT1JBR7_ACTCY</name>
<evidence type="ECO:0000313" key="1">
    <source>
        <dbReference type="EMBL" id="MCP2329934.1"/>
    </source>
</evidence>
<dbReference type="EMBL" id="AUBJ02000001">
    <property type="protein sequence ID" value="MCP2329934.1"/>
    <property type="molecule type" value="Genomic_DNA"/>
</dbReference>
<accession>A0ABT1JBR7</accession>
<dbReference type="PROSITE" id="PS51257">
    <property type="entry name" value="PROKAR_LIPOPROTEIN"/>
    <property type="match status" value="1"/>
</dbReference>
<proteinExistence type="predicted"/>
<evidence type="ECO:0000313" key="2">
    <source>
        <dbReference type="Proteomes" id="UP000791080"/>
    </source>
</evidence>
<reference evidence="1 2" key="1">
    <citation type="submission" date="2022-06" db="EMBL/GenBank/DDBJ databases">
        <title>Genomic Encyclopedia of Type Strains, Phase I: the one thousand microbial genomes (KMG-I) project.</title>
        <authorList>
            <person name="Kyrpides N."/>
        </authorList>
    </citation>
    <scope>NUCLEOTIDE SEQUENCE [LARGE SCALE GENOMIC DNA]</scope>
    <source>
        <strain evidence="1 2">DSM 43889</strain>
    </source>
</reference>
<protein>
    <submittedName>
        <fullName evidence="1">Uncharacterized protein</fullName>
    </submittedName>
</protein>